<dbReference type="CDD" id="cd14498">
    <property type="entry name" value="DSP"/>
    <property type="match status" value="1"/>
</dbReference>
<keyword evidence="11" id="KW-0899">Viral immunoevasion</keyword>
<keyword evidence="9" id="KW-1035">Host cytoplasm</keyword>
<dbReference type="GO" id="GO:0030430">
    <property type="term" value="C:host cell cytoplasm"/>
    <property type="evidence" value="ECO:0007669"/>
    <property type="project" value="UniProtKB-SubCell"/>
</dbReference>
<accession>A0A0E3T7J5</accession>
<proteinExistence type="predicted"/>
<evidence type="ECO:0000256" key="1">
    <source>
        <dbReference type="ARBA" id="ARBA00004192"/>
    </source>
</evidence>
<keyword evidence="5" id="KW-0378">Hydrolase</keyword>
<dbReference type="EMBL" id="KM875470">
    <property type="protein sequence ID" value="AKC03226.1"/>
    <property type="molecule type" value="Genomic_DNA"/>
</dbReference>
<dbReference type="GO" id="GO:0052170">
    <property type="term" value="P:symbiont-mediated suppression of host innate immune response"/>
    <property type="evidence" value="ECO:0007669"/>
    <property type="project" value="UniProtKB-KW"/>
</dbReference>
<dbReference type="PROSITE" id="PS00383">
    <property type="entry name" value="TYR_PHOSPHATASE_1"/>
    <property type="match status" value="1"/>
</dbReference>
<feature type="domain" description="Tyrosine specific protein phosphatases" evidence="13">
    <location>
        <begin position="88"/>
        <end position="169"/>
    </location>
</feature>
<evidence type="ECO:0000256" key="5">
    <source>
        <dbReference type="ARBA" id="ARBA00022801"/>
    </source>
</evidence>
<evidence type="ECO:0000256" key="8">
    <source>
        <dbReference type="ARBA" id="ARBA00022961"/>
    </source>
</evidence>
<gene>
    <name evidence="14" type="ORF">BVTX09c15_057</name>
    <name evidence="15" type="ORF">BVTX09c5_057</name>
</gene>
<protein>
    <submittedName>
        <fullName evidence="15">Protein phosphatase</fullName>
    </submittedName>
</protein>
<dbReference type="EMBL" id="KM875471">
    <property type="protein sequence ID" value="AKC03355.1"/>
    <property type="molecule type" value="Genomic_DNA"/>
</dbReference>
<evidence type="ECO:0000256" key="3">
    <source>
        <dbReference type="ARBA" id="ARBA00022581"/>
    </source>
</evidence>
<dbReference type="InterPro" id="IPR003595">
    <property type="entry name" value="Tyr_Pase_cat"/>
</dbReference>
<evidence type="ECO:0000256" key="4">
    <source>
        <dbReference type="ARBA" id="ARBA00022632"/>
    </source>
</evidence>
<dbReference type="Proteomes" id="UP000152300">
    <property type="component" value="Segment"/>
</dbReference>
<evidence type="ECO:0000256" key="10">
    <source>
        <dbReference type="ARBA" id="ARBA00023258"/>
    </source>
</evidence>
<dbReference type="SUPFAM" id="SSF52799">
    <property type="entry name" value="(Phosphotyrosine protein) phosphatases II"/>
    <property type="match status" value="1"/>
</dbReference>
<dbReference type="InterPro" id="IPR000387">
    <property type="entry name" value="Tyr_Pase_dom"/>
</dbReference>
<evidence type="ECO:0000256" key="9">
    <source>
        <dbReference type="ARBA" id="ARBA00023200"/>
    </source>
</evidence>
<keyword evidence="10" id="KW-0922">Interferon antiviral system evasion</keyword>
<evidence type="ECO:0000313" key="17">
    <source>
        <dbReference type="Proteomes" id="UP000152300"/>
    </source>
</evidence>
<evidence type="ECO:0000256" key="7">
    <source>
        <dbReference type="ARBA" id="ARBA00022912"/>
    </source>
</evidence>
<comment type="subcellular location">
    <subcellularLocation>
        <location evidence="1">Host cytoplasm</location>
    </subcellularLocation>
</comment>
<keyword evidence="8" id="KW-1105">Inhibition of host STAT1 by virus</keyword>
<dbReference type="SMART" id="SM00404">
    <property type="entry name" value="PTPc_motif"/>
    <property type="match status" value="1"/>
</dbReference>
<dbReference type="PROSITE" id="PS50056">
    <property type="entry name" value="TYR_PHOSPHATASE_2"/>
    <property type="match status" value="1"/>
</dbReference>
<evidence type="ECO:0000259" key="13">
    <source>
        <dbReference type="PROSITE" id="PS50056"/>
    </source>
</evidence>
<dbReference type="Pfam" id="PF00782">
    <property type="entry name" value="DSPc"/>
    <property type="match status" value="1"/>
</dbReference>
<evidence type="ECO:0000313" key="16">
    <source>
        <dbReference type="Proteomes" id="UP000136698"/>
    </source>
</evidence>
<keyword evidence="4" id="KW-1090">Inhibition of host innate immune response by virus</keyword>
<comment type="subunit">
    <text evidence="2">Homodimer.</text>
</comment>
<dbReference type="InterPro" id="IPR020422">
    <property type="entry name" value="TYR_PHOSPHATASE_DUAL_dom"/>
</dbReference>
<comment type="catalytic activity">
    <reaction evidence="12">
        <text>O-phospho-L-seryl-[protein] + H2O = L-seryl-[protein] + phosphate</text>
        <dbReference type="Rhea" id="RHEA:20629"/>
        <dbReference type="Rhea" id="RHEA-COMP:9863"/>
        <dbReference type="Rhea" id="RHEA-COMP:11604"/>
        <dbReference type="ChEBI" id="CHEBI:15377"/>
        <dbReference type="ChEBI" id="CHEBI:29999"/>
        <dbReference type="ChEBI" id="CHEBI:43474"/>
        <dbReference type="ChEBI" id="CHEBI:83421"/>
    </reaction>
</comment>
<dbReference type="PANTHER" id="PTHR10159:SF519">
    <property type="entry name" value="DUAL SPECIFICITY PROTEIN PHOSPHATASE MPK3"/>
    <property type="match status" value="1"/>
</dbReference>
<evidence type="ECO:0000256" key="12">
    <source>
        <dbReference type="ARBA" id="ARBA00047339"/>
    </source>
</evidence>
<evidence type="ECO:0000256" key="11">
    <source>
        <dbReference type="ARBA" id="ARBA00023280"/>
    </source>
</evidence>
<dbReference type="GO" id="GO:0039563">
    <property type="term" value="P:symbiont-mediated suppression of host JAK-STAT cascade via inhibition of STAT1 activity"/>
    <property type="evidence" value="ECO:0007669"/>
    <property type="project" value="UniProtKB-KW"/>
</dbReference>
<sequence length="179" mass="20166">MEAKNDWYAKLLLRCTRAGAPIYLPTAMTRLTEYVYLGSAEDARAVVMGASGVDFKCVVNMTTAKYPAPESIAVYHIPLRDDNVTNIESIVPPLVKLLERLEAEKKPTLVHCVAGINRSGAAAMAYIMHRWTSEHPEVSPAARFVFFLKTYYELRDSRGAFLENNNFRYQLIKMFVTGP</sequence>
<dbReference type="Gene3D" id="3.90.190.10">
    <property type="entry name" value="Protein tyrosine phosphatase superfamily"/>
    <property type="match status" value="1"/>
</dbReference>
<organism evidence="15 16">
    <name type="scientific">Bovine papular stomatitis virus</name>
    <dbReference type="NCBI Taxonomy" id="129727"/>
    <lineage>
        <taxon>Viruses</taxon>
        <taxon>Varidnaviria</taxon>
        <taxon>Bamfordvirae</taxon>
        <taxon>Nucleocytoviricota</taxon>
        <taxon>Pokkesviricetes</taxon>
        <taxon>Chitovirales</taxon>
        <taxon>Poxviridae</taxon>
        <taxon>Chordopoxvirinae</taxon>
        <taxon>Parapoxvirus</taxon>
        <taxon>Parapoxvirus bovinestomatitis</taxon>
    </lineage>
</organism>
<dbReference type="InterPro" id="IPR029021">
    <property type="entry name" value="Prot-tyrosine_phosphatase-like"/>
</dbReference>
<evidence type="ECO:0000256" key="6">
    <source>
        <dbReference type="ARBA" id="ARBA00022830"/>
    </source>
</evidence>
<keyword evidence="7" id="KW-0904">Protein phosphatase</keyword>
<dbReference type="Proteomes" id="UP000136698">
    <property type="component" value="Segment"/>
</dbReference>
<dbReference type="GO" id="GO:0004721">
    <property type="term" value="F:phosphoprotein phosphatase activity"/>
    <property type="evidence" value="ECO:0007669"/>
    <property type="project" value="UniProtKB-KW"/>
</dbReference>
<reference evidence="16 17" key="1">
    <citation type="journal article" date="2015" name="Arch. Virol.">
        <title>Coinfection with multiple strains of bovine papular stomatitis virus.</title>
        <authorList>
            <person name="Huang T."/>
            <person name="Tulman E.R."/>
            <person name="Diel D.G."/>
            <person name="Khatiwada S."/>
            <person name="Sims W."/>
            <person name="Edwards J.F."/>
            <person name="Wen X."/>
            <person name="Kutish G.F."/>
            <person name="Rock D.L."/>
            <person name="Delhon G."/>
        </authorList>
    </citation>
    <scope>NUCLEOTIDE SEQUENCE [LARGE SCALE GENOMIC DNA]</scope>
    <source>
        <strain evidence="14">BV-TX09c15</strain>
        <strain evidence="15">BV-TX09c5</strain>
    </source>
</reference>
<dbReference type="PANTHER" id="PTHR10159">
    <property type="entry name" value="DUAL SPECIFICITY PROTEIN PHOSPHATASE"/>
    <property type="match status" value="1"/>
</dbReference>
<dbReference type="GO" id="GO:0039502">
    <property type="term" value="P:symbiont-mediated suppression of host type I interferon-mediated signaling pathway"/>
    <property type="evidence" value="ECO:0007669"/>
    <property type="project" value="UniProtKB-KW"/>
</dbReference>
<keyword evidence="6" id="KW-1114">Inhibition of host interferon signaling pathway by virus</keyword>
<evidence type="ECO:0000313" key="14">
    <source>
        <dbReference type="EMBL" id="AKC03226.1"/>
    </source>
</evidence>
<evidence type="ECO:0000256" key="2">
    <source>
        <dbReference type="ARBA" id="ARBA00011738"/>
    </source>
</evidence>
<dbReference type="SMART" id="SM00195">
    <property type="entry name" value="DSPc"/>
    <property type="match status" value="1"/>
</dbReference>
<evidence type="ECO:0000313" key="15">
    <source>
        <dbReference type="EMBL" id="AKC03355.1"/>
    </source>
</evidence>
<dbReference type="InterPro" id="IPR016130">
    <property type="entry name" value="Tyr_Pase_AS"/>
</dbReference>
<dbReference type="InterPro" id="IPR000340">
    <property type="entry name" value="Dual-sp_phosphatase_cat-dom"/>
</dbReference>
<name>A0A0E3T7J5_9POXV</name>
<keyword evidence="3" id="KW-0945">Host-virus interaction</keyword>